<feature type="binding site" evidence="8">
    <location>
        <position position="62"/>
    </location>
    <ligand>
        <name>Zn(2+)</name>
        <dbReference type="ChEBI" id="CHEBI:29105"/>
        <label>1</label>
        <note>catalytic</note>
    </ligand>
</feature>
<evidence type="ECO:0000256" key="3">
    <source>
        <dbReference type="ARBA" id="ARBA00022722"/>
    </source>
</evidence>
<dbReference type="EMBL" id="JAATJH010000001">
    <property type="protein sequence ID" value="NJC25346.1"/>
    <property type="molecule type" value="Genomic_DNA"/>
</dbReference>
<evidence type="ECO:0000256" key="8">
    <source>
        <dbReference type="HAMAP-Rule" id="MF_01818"/>
    </source>
</evidence>
<dbReference type="Pfam" id="PF23023">
    <property type="entry name" value="Anti-Pycsar_Apyc1"/>
    <property type="match status" value="1"/>
</dbReference>
<dbReference type="InterPro" id="IPR013471">
    <property type="entry name" value="RNase_Z/BN"/>
</dbReference>
<dbReference type="RefSeq" id="WP_168036102.1">
    <property type="nucleotide sequence ID" value="NZ_JAATJH010000001.1"/>
</dbReference>
<feature type="binding site" evidence="8">
    <location>
        <position position="212"/>
    </location>
    <ligand>
        <name>Zn(2+)</name>
        <dbReference type="ChEBI" id="CHEBI:29105"/>
        <label>1</label>
        <note>catalytic</note>
    </ligand>
</feature>
<dbReference type="InterPro" id="IPR036866">
    <property type="entry name" value="RibonucZ/Hydroxyglut_hydro"/>
</dbReference>
<dbReference type="HAMAP" id="MF_01818">
    <property type="entry name" value="RNase_Z_BN"/>
    <property type="match status" value="1"/>
</dbReference>
<feature type="domain" description="Metallo-beta-lactamase" evidence="9">
    <location>
        <begin position="202"/>
        <end position="271"/>
    </location>
</feature>
<evidence type="ECO:0000259" key="9">
    <source>
        <dbReference type="Pfam" id="PF12706"/>
    </source>
</evidence>
<evidence type="ECO:0000313" key="10">
    <source>
        <dbReference type="EMBL" id="NJC25346.1"/>
    </source>
</evidence>
<evidence type="ECO:0000256" key="4">
    <source>
        <dbReference type="ARBA" id="ARBA00022723"/>
    </source>
</evidence>
<comment type="function">
    <text evidence="8">Zinc phosphodiesterase, which displays some tRNA 3'-processing endonuclease activity. Probably involved in tRNA maturation, by removing a 3'-trailer from precursor tRNA.</text>
</comment>
<accession>A0ABX0X815</accession>
<dbReference type="PANTHER" id="PTHR46018:SF2">
    <property type="entry name" value="ZINC PHOSPHODIESTERASE ELAC PROTEIN 1"/>
    <property type="match status" value="1"/>
</dbReference>
<name>A0ABX0X815_9BACT</name>
<feature type="binding site" evidence="8">
    <location>
        <position position="270"/>
    </location>
    <ligand>
        <name>Zn(2+)</name>
        <dbReference type="ChEBI" id="CHEBI:29105"/>
        <label>2</label>
        <note>catalytic</note>
    </ligand>
</feature>
<protein>
    <recommendedName>
        <fullName evidence="8">Ribonuclease Z</fullName>
        <shortName evidence="8">RNase Z</shortName>
        <ecNumber evidence="8">3.1.26.11</ecNumber>
    </recommendedName>
    <alternativeName>
        <fullName evidence="8">tRNA 3 endonuclease</fullName>
    </alternativeName>
    <alternativeName>
        <fullName evidence="8">tRNase Z</fullName>
    </alternativeName>
</protein>
<organism evidence="10 11">
    <name type="scientific">Neolewinella antarctica</name>
    <dbReference type="NCBI Taxonomy" id="442734"/>
    <lineage>
        <taxon>Bacteria</taxon>
        <taxon>Pseudomonadati</taxon>
        <taxon>Bacteroidota</taxon>
        <taxon>Saprospiria</taxon>
        <taxon>Saprospirales</taxon>
        <taxon>Lewinellaceae</taxon>
        <taxon>Neolewinella</taxon>
    </lineage>
</organism>
<comment type="subunit">
    <text evidence="1 8">Homodimer.</text>
</comment>
<comment type="caution">
    <text evidence="10">The sequence shown here is derived from an EMBL/GenBank/DDBJ whole genome shotgun (WGS) entry which is preliminary data.</text>
</comment>
<reference evidence="10 11" key="1">
    <citation type="submission" date="2020-03" db="EMBL/GenBank/DDBJ databases">
        <title>Genomic Encyclopedia of Type Strains, Phase IV (KMG-IV): sequencing the most valuable type-strain genomes for metagenomic binning, comparative biology and taxonomic classification.</title>
        <authorList>
            <person name="Goeker M."/>
        </authorList>
    </citation>
    <scope>NUCLEOTIDE SEQUENCE [LARGE SCALE GENOMIC DNA]</scope>
    <source>
        <strain evidence="10 11">DSM 105096</strain>
    </source>
</reference>
<dbReference type="Gene3D" id="3.60.15.10">
    <property type="entry name" value="Ribonuclease Z/Hydroxyacylglutathione hydrolase-like"/>
    <property type="match status" value="1"/>
</dbReference>
<dbReference type="PANTHER" id="PTHR46018">
    <property type="entry name" value="ZINC PHOSPHODIESTERASE ELAC PROTEIN 1"/>
    <property type="match status" value="1"/>
</dbReference>
<evidence type="ECO:0000256" key="2">
    <source>
        <dbReference type="ARBA" id="ARBA00022694"/>
    </source>
</evidence>
<keyword evidence="3 8" id="KW-0540">Nuclease</keyword>
<dbReference type="NCBIfam" id="NF000801">
    <property type="entry name" value="PRK00055.1-3"/>
    <property type="match status" value="1"/>
</dbReference>
<keyword evidence="6 8" id="KW-0378">Hydrolase</keyword>
<evidence type="ECO:0000313" key="11">
    <source>
        <dbReference type="Proteomes" id="UP000770785"/>
    </source>
</evidence>
<dbReference type="Pfam" id="PF12706">
    <property type="entry name" value="Lactamase_B_2"/>
    <property type="match status" value="1"/>
</dbReference>
<feature type="active site" description="Proton acceptor" evidence="8">
    <location>
        <position position="66"/>
    </location>
</feature>
<feature type="binding site" evidence="8">
    <location>
        <position position="64"/>
    </location>
    <ligand>
        <name>Zn(2+)</name>
        <dbReference type="ChEBI" id="CHEBI:29105"/>
        <label>1</label>
        <note>catalytic</note>
    </ligand>
</feature>
<feature type="binding site" evidence="8">
    <location>
        <position position="66"/>
    </location>
    <ligand>
        <name>Zn(2+)</name>
        <dbReference type="ChEBI" id="CHEBI:29105"/>
        <label>2</label>
        <note>catalytic</note>
    </ligand>
</feature>
<comment type="cofactor">
    <cofactor evidence="8">
        <name>Zn(2+)</name>
        <dbReference type="ChEBI" id="CHEBI:29105"/>
    </cofactor>
    <text evidence="8">Binds 2 Zn(2+) ions.</text>
</comment>
<keyword evidence="5 8" id="KW-0255">Endonuclease</keyword>
<evidence type="ECO:0000256" key="5">
    <source>
        <dbReference type="ARBA" id="ARBA00022759"/>
    </source>
</evidence>
<keyword evidence="4 8" id="KW-0479">Metal-binding</keyword>
<feature type="binding site" evidence="8">
    <location>
        <position position="142"/>
    </location>
    <ligand>
        <name>Zn(2+)</name>
        <dbReference type="ChEBI" id="CHEBI:29105"/>
        <label>1</label>
        <note>catalytic</note>
    </ligand>
</feature>
<dbReference type="Proteomes" id="UP000770785">
    <property type="component" value="Unassembled WGS sequence"/>
</dbReference>
<keyword evidence="2 8" id="KW-0819">tRNA processing</keyword>
<keyword evidence="11" id="KW-1185">Reference proteome</keyword>
<proteinExistence type="inferred from homology"/>
<dbReference type="EC" id="3.1.26.11" evidence="8"/>
<dbReference type="GO" id="GO:0042781">
    <property type="term" value="F:3'-tRNA processing endoribonuclease activity"/>
    <property type="evidence" value="ECO:0007669"/>
    <property type="project" value="UniProtKB-EC"/>
</dbReference>
<gene>
    <name evidence="8" type="primary">rnz</name>
    <name evidence="10" type="ORF">GGR27_000827</name>
</gene>
<dbReference type="SUPFAM" id="SSF56281">
    <property type="entry name" value="Metallo-hydrolase/oxidoreductase"/>
    <property type="match status" value="1"/>
</dbReference>
<evidence type="ECO:0000256" key="6">
    <source>
        <dbReference type="ARBA" id="ARBA00022801"/>
    </source>
</evidence>
<feature type="binding site" evidence="8">
    <location>
        <position position="212"/>
    </location>
    <ligand>
        <name>Zn(2+)</name>
        <dbReference type="ChEBI" id="CHEBI:29105"/>
        <label>2</label>
        <note>catalytic</note>
    </ligand>
</feature>
<evidence type="ECO:0000256" key="7">
    <source>
        <dbReference type="ARBA" id="ARBA00022833"/>
    </source>
</evidence>
<comment type="catalytic activity">
    <reaction evidence="8">
        <text>Endonucleolytic cleavage of RNA, removing extra 3' nucleotides from tRNA precursor, generating 3' termini of tRNAs. A 3'-hydroxy group is left at the tRNA terminus and a 5'-phosphoryl group is left at the trailer molecule.</text>
        <dbReference type="EC" id="3.1.26.11"/>
    </reaction>
</comment>
<sequence length="310" mass="33885">MKFEVTILGTAGAVPSHGRFCSGVVLRTETTDILIDCGEGTQMQLQNAGIGMGKCKLILITHLHGDHYFGLPGLLSSLALSGRTEPLLIISPLHLRPRINALFELDRYPMPYAVTFQTYLATEFAPVVTIDDLEVFAFPLQHRTPTNGYLVREAVRQPNIIKDRVARYAIPWQDIAAIKAGADYTTPAGELIQNDELIVAPAPPRSFAYCSDTIYFPELADYVKGVDLLYHEATFLADMEADARKKGHATAAQAATIARDAGAGQLVMGHFSSRYSDVSAHQEEARAIFPNSFAARDLNQFGVSFVGRGI</sequence>
<evidence type="ECO:0000256" key="1">
    <source>
        <dbReference type="ARBA" id="ARBA00011738"/>
    </source>
</evidence>
<comment type="similarity">
    <text evidence="8">Belongs to the RNase Z family.</text>
</comment>
<keyword evidence="7 8" id="KW-0862">Zinc</keyword>
<feature type="binding site" evidence="8">
    <location>
        <position position="67"/>
    </location>
    <ligand>
        <name>Zn(2+)</name>
        <dbReference type="ChEBI" id="CHEBI:29105"/>
        <label>2</label>
        <note>catalytic</note>
    </ligand>
</feature>
<dbReference type="InterPro" id="IPR001279">
    <property type="entry name" value="Metallo-B-lactamas"/>
</dbReference>
<dbReference type="CDD" id="cd07717">
    <property type="entry name" value="RNaseZ_ZiPD-like_MBL-fold"/>
    <property type="match status" value="1"/>
</dbReference>